<sequence length="72" mass="8307">MSEVLECSAWKLKHFTWLIIMLPAIMLGAIAMFMHGLVLNQLELLASHYLRHIYATKRDSLIFTARNPPKPN</sequence>
<comment type="caution">
    <text evidence="2">The sequence shown here is derived from an EMBL/GenBank/DDBJ whole genome shotgun (WGS) entry which is preliminary data.</text>
</comment>
<dbReference type="EMBL" id="VSSQ01000084">
    <property type="protein sequence ID" value="MPL74910.1"/>
    <property type="molecule type" value="Genomic_DNA"/>
</dbReference>
<dbReference type="AlphaFoldDB" id="A0A644U7L0"/>
<keyword evidence="1" id="KW-0812">Transmembrane</keyword>
<proteinExistence type="predicted"/>
<name>A0A644U7L0_9ZZZZ</name>
<organism evidence="2">
    <name type="scientific">bioreactor metagenome</name>
    <dbReference type="NCBI Taxonomy" id="1076179"/>
    <lineage>
        <taxon>unclassified sequences</taxon>
        <taxon>metagenomes</taxon>
        <taxon>ecological metagenomes</taxon>
    </lineage>
</organism>
<keyword evidence="1" id="KW-1133">Transmembrane helix</keyword>
<evidence type="ECO:0000313" key="2">
    <source>
        <dbReference type="EMBL" id="MPL74910.1"/>
    </source>
</evidence>
<evidence type="ECO:0000256" key="1">
    <source>
        <dbReference type="SAM" id="Phobius"/>
    </source>
</evidence>
<keyword evidence="1" id="KW-0472">Membrane</keyword>
<gene>
    <name evidence="2" type="ORF">SDC9_20729</name>
</gene>
<feature type="transmembrane region" description="Helical" evidence="1">
    <location>
        <begin position="15"/>
        <end position="39"/>
    </location>
</feature>
<accession>A0A644U7L0</accession>
<protein>
    <submittedName>
        <fullName evidence="2">Uncharacterized protein</fullName>
    </submittedName>
</protein>
<reference evidence="2" key="1">
    <citation type="submission" date="2019-08" db="EMBL/GenBank/DDBJ databases">
        <authorList>
            <person name="Kucharzyk K."/>
            <person name="Murdoch R.W."/>
            <person name="Higgins S."/>
            <person name="Loffler F."/>
        </authorList>
    </citation>
    <scope>NUCLEOTIDE SEQUENCE</scope>
</reference>